<dbReference type="InterPro" id="IPR000182">
    <property type="entry name" value="GNAT_dom"/>
</dbReference>
<name>A0ABT8HYT0_9BACL</name>
<accession>A0ABT8HYT0</accession>
<reference evidence="2" key="1">
    <citation type="submission" date="2023-07" db="EMBL/GenBank/DDBJ databases">
        <title>Fictibacillus sp. isolated from freshwater pond.</title>
        <authorList>
            <person name="Kirdat K."/>
            <person name="Bhat A."/>
            <person name="Mourya A."/>
            <person name="Yadav A."/>
        </authorList>
    </citation>
    <scope>NUCLEOTIDE SEQUENCE</scope>
    <source>
        <strain evidence="2">NE201</strain>
    </source>
</reference>
<keyword evidence="3" id="KW-1185">Reference proteome</keyword>
<gene>
    <name evidence="2" type="ORF">QYB97_15675</name>
</gene>
<dbReference type="Gene3D" id="3.40.630.30">
    <property type="match status" value="1"/>
</dbReference>
<feature type="domain" description="N-acetyltransferase" evidence="1">
    <location>
        <begin position="13"/>
        <end position="151"/>
    </location>
</feature>
<dbReference type="EMBL" id="JAUHTR010000008">
    <property type="protein sequence ID" value="MDN4525924.1"/>
    <property type="molecule type" value="Genomic_DNA"/>
</dbReference>
<dbReference type="RefSeq" id="WP_301166945.1">
    <property type="nucleotide sequence ID" value="NZ_JAUHTR010000008.1"/>
</dbReference>
<sequence>MNISMQELAGEHVRIIPMDKSHIKGLFEAGNHKQIWTHLSKEIQTLEEMEALVEEALANKEHGTEFPFVITLRENDRIIGSTRFLGISPRHKGLEIGSTWLTPSVWRTPVNTECKYLLLKYCFEILNIIRVQFKTDDQNIRSQKAIERIGGVKEGVLRNHMIRKDGTFRHSVFFSVIESEWPSVKTRLESYLQRDTKAT</sequence>
<dbReference type="PANTHER" id="PTHR43610:SF1">
    <property type="entry name" value="N-ACETYLTRANSFERASE DOMAIN-CONTAINING PROTEIN"/>
    <property type="match status" value="1"/>
</dbReference>
<comment type="caution">
    <text evidence="2">The sequence shown here is derived from an EMBL/GenBank/DDBJ whole genome shotgun (WGS) entry which is preliminary data.</text>
</comment>
<dbReference type="Proteomes" id="UP001172721">
    <property type="component" value="Unassembled WGS sequence"/>
</dbReference>
<dbReference type="Pfam" id="PF13302">
    <property type="entry name" value="Acetyltransf_3"/>
    <property type="match status" value="1"/>
</dbReference>
<keyword evidence="2" id="KW-0808">Transferase</keyword>
<proteinExistence type="predicted"/>
<protein>
    <submittedName>
        <fullName evidence="2">GNAT family protein</fullName>
        <ecNumber evidence="2">2.-.-.-</ecNumber>
    </submittedName>
</protein>
<dbReference type="GO" id="GO:0016740">
    <property type="term" value="F:transferase activity"/>
    <property type="evidence" value="ECO:0007669"/>
    <property type="project" value="UniProtKB-KW"/>
</dbReference>
<organism evidence="2 3">
    <name type="scientific">Fictibacillus fluitans</name>
    <dbReference type="NCBI Taxonomy" id="3058422"/>
    <lineage>
        <taxon>Bacteria</taxon>
        <taxon>Bacillati</taxon>
        <taxon>Bacillota</taxon>
        <taxon>Bacilli</taxon>
        <taxon>Bacillales</taxon>
        <taxon>Fictibacillaceae</taxon>
        <taxon>Fictibacillus</taxon>
    </lineage>
</organism>
<dbReference type="PANTHER" id="PTHR43610">
    <property type="entry name" value="BLL6696 PROTEIN"/>
    <property type="match status" value="1"/>
</dbReference>
<dbReference type="InterPro" id="IPR016181">
    <property type="entry name" value="Acyl_CoA_acyltransferase"/>
</dbReference>
<dbReference type="SUPFAM" id="SSF55729">
    <property type="entry name" value="Acyl-CoA N-acyltransferases (Nat)"/>
    <property type="match status" value="1"/>
</dbReference>
<dbReference type="EC" id="2.-.-.-" evidence="2"/>
<evidence type="ECO:0000313" key="2">
    <source>
        <dbReference type="EMBL" id="MDN4525924.1"/>
    </source>
</evidence>
<evidence type="ECO:0000313" key="3">
    <source>
        <dbReference type="Proteomes" id="UP001172721"/>
    </source>
</evidence>
<evidence type="ECO:0000259" key="1">
    <source>
        <dbReference type="Pfam" id="PF13302"/>
    </source>
</evidence>